<dbReference type="Proteomes" id="UP000053989">
    <property type="component" value="Unassembled WGS sequence"/>
</dbReference>
<evidence type="ECO:0000313" key="1">
    <source>
        <dbReference type="EMBL" id="KIM70686.1"/>
    </source>
</evidence>
<evidence type="ECO:0000313" key="2">
    <source>
        <dbReference type="Proteomes" id="UP000053989"/>
    </source>
</evidence>
<name>A0A0C3ESB0_9AGAM</name>
<dbReference type="AlphaFoldDB" id="A0A0C3ESB0"/>
<accession>A0A0C3ESB0</accession>
<dbReference type="InParanoid" id="A0A0C3ESB0"/>
<protein>
    <submittedName>
        <fullName evidence="1">Uncharacterized protein</fullName>
    </submittedName>
</protein>
<dbReference type="EMBL" id="KN822004">
    <property type="protein sequence ID" value="KIM70686.1"/>
    <property type="molecule type" value="Genomic_DNA"/>
</dbReference>
<reference evidence="2" key="2">
    <citation type="submission" date="2015-01" db="EMBL/GenBank/DDBJ databases">
        <title>Evolutionary Origins and Diversification of the Mycorrhizal Mutualists.</title>
        <authorList>
            <consortium name="DOE Joint Genome Institute"/>
            <consortium name="Mycorrhizal Genomics Consortium"/>
            <person name="Kohler A."/>
            <person name="Kuo A."/>
            <person name="Nagy L.G."/>
            <person name="Floudas D."/>
            <person name="Copeland A."/>
            <person name="Barry K.W."/>
            <person name="Cichocki N."/>
            <person name="Veneault-Fourrey C."/>
            <person name="LaButti K."/>
            <person name="Lindquist E.A."/>
            <person name="Lipzen A."/>
            <person name="Lundell T."/>
            <person name="Morin E."/>
            <person name="Murat C."/>
            <person name="Riley R."/>
            <person name="Ohm R."/>
            <person name="Sun H."/>
            <person name="Tunlid A."/>
            <person name="Henrissat B."/>
            <person name="Grigoriev I.V."/>
            <person name="Hibbett D.S."/>
            <person name="Martin F."/>
        </authorList>
    </citation>
    <scope>NUCLEOTIDE SEQUENCE [LARGE SCALE GENOMIC DNA]</scope>
    <source>
        <strain evidence="2">Foug A</strain>
    </source>
</reference>
<sequence>MNVIYHGWVVGKSAMRMLSGWRLCKSREPVIKISTHLVVCAGERTSGVLNGAPASHGVSFRMHQVGGGHLGLGL</sequence>
<reference evidence="1 2" key="1">
    <citation type="submission" date="2014-04" db="EMBL/GenBank/DDBJ databases">
        <authorList>
            <consortium name="DOE Joint Genome Institute"/>
            <person name="Kuo A."/>
            <person name="Kohler A."/>
            <person name="Nagy L.G."/>
            <person name="Floudas D."/>
            <person name="Copeland A."/>
            <person name="Barry K.W."/>
            <person name="Cichocki N."/>
            <person name="Veneault-Fourrey C."/>
            <person name="LaButti K."/>
            <person name="Lindquist E.A."/>
            <person name="Lipzen A."/>
            <person name="Lundell T."/>
            <person name="Morin E."/>
            <person name="Murat C."/>
            <person name="Sun H."/>
            <person name="Tunlid A."/>
            <person name="Henrissat B."/>
            <person name="Grigoriev I.V."/>
            <person name="Hibbett D.S."/>
            <person name="Martin F."/>
            <person name="Nordberg H.P."/>
            <person name="Cantor M.N."/>
            <person name="Hua S.X."/>
        </authorList>
    </citation>
    <scope>NUCLEOTIDE SEQUENCE [LARGE SCALE GENOMIC DNA]</scope>
    <source>
        <strain evidence="1 2">Foug A</strain>
    </source>
</reference>
<proteinExistence type="predicted"/>
<gene>
    <name evidence="1" type="ORF">SCLCIDRAFT_162755</name>
</gene>
<dbReference type="HOGENOM" id="CLU_2689228_0_0_1"/>
<organism evidence="1 2">
    <name type="scientific">Scleroderma citrinum Foug A</name>
    <dbReference type="NCBI Taxonomy" id="1036808"/>
    <lineage>
        <taxon>Eukaryota</taxon>
        <taxon>Fungi</taxon>
        <taxon>Dikarya</taxon>
        <taxon>Basidiomycota</taxon>
        <taxon>Agaricomycotina</taxon>
        <taxon>Agaricomycetes</taxon>
        <taxon>Agaricomycetidae</taxon>
        <taxon>Boletales</taxon>
        <taxon>Sclerodermatineae</taxon>
        <taxon>Sclerodermataceae</taxon>
        <taxon>Scleroderma</taxon>
    </lineage>
</organism>
<keyword evidence="2" id="KW-1185">Reference proteome</keyword>